<evidence type="ECO:0000256" key="2">
    <source>
        <dbReference type="ARBA" id="ARBA00023315"/>
    </source>
</evidence>
<keyword evidence="5" id="KW-1185">Reference proteome</keyword>
<accession>A0A4Y8IN83</accession>
<evidence type="ECO:0000313" key="4">
    <source>
        <dbReference type="EMBL" id="TFB22877.1"/>
    </source>
</evidence>
<dbReference type="InterPro" id="IPR016181">
    <property type="entry name" value="Acyl_CoA_acyltransferase"/>
</dbReference>
<evidence type="ECO:0000259" key="3">
    <source>
        <dbReference type="PROSITE" id="PS51186"/>
    </source>
</evidence>
<protein>
    <submittedName>
        <fullName evidence="4">GNAT family N-acetyltransferase</fullName>
    </submittedName>
</protein>
<dbReference type="PROSITE" id="PS51186">
    <property type="entry name" value="GNAT"/>
    <property type="match status" value="1"/>
</dbReference>
<dbReference type="Proteomes" id="UP000297975">
    <property type="component" value="Unassembled WGS sequence"/>
</dbReference>
<dbReference type="InterPro" id="IPR050680">
    <property type="entry name" value="YpeA/RimI_acetyltransf"/>
</dbReference>
<dbReference type="GO" id="GO:0016747">
    <property type="term" value="F:acyltransferase activity, transferring groups other than amino-acyl groups"/>
    <property type="evidence" value="ECO:0007669"/>
    <property type="project" value="InterPro"/>
</dbReference>
<dbReference type="CDD" id="cd04301">
    <property type="entry name" value="NAT_SF"/>
    <property type="match status" value="1"/>
</dbReference>
<organism evidence="4 5">
    <name type="scientific">Filobacillus milosensis</name>
    <dbReference type="NCBI Taxonomy" id="94137"/>
    <lineage>
        <taxon>Bacteria</taxon>
        <taxon>Bacillati</taxon>
        <taxon>Bacillota</taxon>
        <taxon>Bacilli</taxon>
        <taxon>Bacillales</taxon>
        <taxon>Bacillaceae</taxon>
        <taxon>Filobacillus</taxon>
    </lineage>
</organism>
<name>A0A4Y8IN83_9BACI</name>
<sequence>MNIRKATMEDAPGIGKVHVDSWQTTYKNIVSDRFLNQLSYDNRTNLWKRNISENEFHIVVAENEEGEIIGFASGKQEDSGNFPDYDGDITSIYLLDEYQGQGVGQKLLEAVFYQFRILGYNSAVVWVLKDNRSRHFYEKTGAEVLIDDQKVKIGGDQLDIMAYGWKDLSVGVKL</sequence>
<dbReference type="OrthoDB" id="5292888at2"/>
<keyword evidence="1 4" id="KW-0808">Transferase</keyword>
<dbReference type="InterPro" id="IPR000182">
    <property type="entry name" value="GNAT_dom"/>
</dbReference>
<dbReference type="SUPFAM" id="SSF55729">
    <property type="entry name" value="Acyl-CoA N-acyltransferases (Nat)"/>
    <property type="match status" value="1"/>
</dbReference>
<dbReference type="PANTHER" id="PTHR43420:SF43">
    <property type="entry name" value="SPERMINE_SPERMIDINE ACETYLTRANSFERASE"/>
    <property type="match status" value="1"/>
</dbReference>
<keyword evidence="2" id="KW-0012">Acyltransferase</keyword>
<dbReference type="Pfam" id="PF00583">
    <property type="entry name" value="Acetyltransf_1"/>
    <property type="match status" value="1"/>
</dbReference>
<dbReference type="Gene3D" id="3.40.630.30">
    <property type="match status" value="1"/>
</dbReference>
<proteinExistence type="predicted"/>
<comment type="caution">
    <text evidence="4">The sequence shown here is derived from an EMBL/GenBank/DDBJ whole genome shotgun (WGS) entry which is preliminary data.</text>
</comment>
<dbReference type="AlphaFoldDB" id="A0A4Y8IN83"/>
<dbReference type="RefSeq" id="WP_134339608.1">
    <property type="nucleotide sequence ID" value="NZ_SOPW01000005.1"/>
</dbReference>
<reference evidence="4 5" key="1">
    <citation type="submission" date="2019-03" db="EMBL/GenBank/DDBJ databases">
        <authorList>
            <person name="He R.-H."/>
        </authorList>
    </citation>
    <scope>NUCLEOTIDE SEQUENCE [LARGE SCALE GENOMIC DNA]</scope>
    <source>
        <strain evidence="5">SH 714</strain>
    </source>
</reference>
<evidence type="ECO:0000313" key="5">
    <source>
        <dbReference type="Proteomes" id="UP000297975"/>
    </source>
</evidence>
<feature type="domain" description="N-acetyltransferase" evidence="3">
    <location>
        <begin position="1"/>
        <end position="169"/>
    </location>
</feature>
<dbReference type="EMBL" id="SOPW01000005">
    <property type="protein sequence ID" value="TFB22877.1"/>
    <property type="molecule type" value="Genomic_DNA"/>
</dbReference>
<evidence type="ECO:0000256" key="1">
    <source>
        <dbReference type="ARBA" id="ARBA00022679"/>
    </source>
</evidence>
<gene>
    <name evidence="4" type="ORF">E3U55_06460</name>
</gene>
<dbReference type="PANTHER" id="PTHR43420">
    <property type="entry name" value="ACETYLTRANSFERASE"/>
    <property type="match status" value="1"/>
</dbReference>